<name>A0A5C5A751_9BACI</name>
<reference evidence="1 2" key="1">
    <citation type="submission" date="2019-06" db="EMBL/GenBank/DDBJ databases">
        <title>Biocontrol Bacillus strains from Vietnam.</title>
        <authorList>
            <person name="Borriss R."/>
            <person name="Lasch P."/>
            <person name="Thanh Tam L.T."/>
            <person name="Luong P.T."/>
            <person name="Phuong Thao L.T."/>
            <person name="Kim Chung L.T."/>
        </authorList>
    </citation>
    <scope>NUCLEOTIDE SEQUENCE [LARGE SCALE GENOMIC DNA]</scope>
    <source>
        <strain evidence="1 2">SN1</strain>
    </source>
</reference>
<dbReference type="AlphaFoldDB" id="A0A5C5A751"/>
<dbReference type="RefSeq" id="WP_003266769.1">
    <property type="nucleotide sequence ID" value="NZ_CP078081.1"/>
</dbReference>
<accession>A0A5C5A751</accession>
<gene>
    <name evidence="1" type="ORF">FHY71_12170</name>
</gene>
<comment type="caution">
    <text evidence="1">The sequence shown here is derived from an EMBL/GenBank/DDBJ whole genome shotgun (WGS) entry which is preliminary data.</text>
</comment>
<protein>
    <submittedName>
        <fullName evidence="1">DUF2711 family protein</fullName>
    </submittedName>
</protein>
<proteinExistence type="predicted"/>
<organism evidence="1 2">
    <name type="scientific">Bacillus tropicus</name>
    <dbReference type="NCBI Taxonomy" id="2026188"/>
    <lineage>
        <taxon>Bacteria</taxon>
        <taxon>Bacillati</taxon>
        <taxon>Bacillota</taxon>
        <taxon>Bacilli</taxon>
        <taxon>Bacillales</taxon>
        <taxon>Bacillaceae</taxon>
        <taxon>Bacillus</taxon>
        <taxon>Bacillus cereus group</taxon>
    </lineage>
</organism>
<evidence type="ECO:0000313" key="2">
    <source>
        <dbReference type="Proteomes" id="UP000312495"/>
    </source>
</evidence>
<dbReference type="Proteomes" id="UP000312495">
    <property type="component" value="Unassembled WGS sequence"/>
</dbReference>
<dbReference type="InterPro" id="IPR024250">
    <property type="entry name" value="DUF2711"/>
</dbReference>
<evidence type="ECO:0000313" key="1">
    <source>
        <dbReference type="EMBL" id="TNP15546.1"/>
    </source>
</evidence>
<sequence length="254" mass="29329">MQRFIFDTINTKKHNAGIRIFQSLRGGYILLDYILLDDKSPILAQLPSTFKSAAILLHPFVQMPLGWEKSMRKKPYEHIYPSAEEIIHNGKSVSWKEMMPYSGLHSYAELAMAMLTSIGAFTEEYKREDLAEKLHSNLKEDLYYPTEDYTSIFLLHKLLKLLGSKGAKNLYFSEPILDTSGLLEINNTTPLDIWDISNNELIITGKDNEYAFMSIFDSFTTLLLAKEENIEYIVHSMNVEAVICDKKTMIDWYF</sequence>
<dbReference type="EMBL" id="VEPV01000003">
    <property type="protein sequence ID" value="TNP15546.1"/>
    <property type="molecule type" value="Genomic_DNA"/>
</dbReference>
<dbReference type="Pfam" id="PF10924">
    <property type="entry name" value="DUF2711"/>
    <property type="match status" value="1"/>
</dbReference>